<dbReference type="Gene3D" id="2.170.150.40">
    <property type="entry name" value="Domain of unknown function (DUF427)"/>
    <property type="match status" value="1"/>
</dbReference>
<accession>A0A2P6NWS3</accession>
<evidence type="ECO:0000313" key="2">
    <source>
        <dbReference type="EMBL" id="PRP88376.1"/>
    </source>
</evidence>
<dbReference type="PANTHER" id="PTHR34310:SF5">
    <property type="entry name" value="DUF427 DOMAIN PROTEIN (AFU_ORTHOLOGUE AFUA_3G02220)"/>
    <property type="match status" value="1"/>
</dbReference>
<dbReference type="PANTHER" id="PTHR34310">
    <property type="entry name" value="DUF427 DOMAIN PROTEIN (AFU_ORTHOLOGUE AFUA_3G02220)"/>
    <property type="match status" value="1"/>
</dbReference>
<dbReference type="OrthoDB" id="18996at2759"/>
<dbReference type="Proteomes" id="UP000241769">
    <property type="component" value="Unassembled WGS sequence"/>
</dbReference>
<dbReference type="AlphaFoldDB" id="A0A2P6NWS3"/>
<dbReference type="EMBL" id="MDYQ01000011">
    <property type="protein sequence ID" value="PRP88376.1"/>
    <property type="molecule type" value="Genomic_DNA"/>
</dbReference>
<reference evidence="2 3" key="1">
    <citation type="journal article" date="2018" name="Genome Biol. Evol.">
        <title>Multiple Roots of Fruiting Body Formation in Amoebozoa.</title>
        <authorList>
            <person name="Hillmann F."/>
            <person name="Forbes G."/>
            <person name="Novohradska S."/>
            <person name="Ferling I."/>
            <person name="Riege K."/>
            <person name="Groth M."/>
            <person name="Westermann M."/>
            <person name="Marz M."/>
            <person name="Spaller T."/>
            <person name="Winckler T."/>
            <person name="Schaap P."/>
            <person name="Glockner G."/>
        </authorList>
    </citation>
    <scope>NUCLEOTIDE SEQUENCE [LARGE SCALE GENOMIC DNA]</scope>
    <source>
        <strain evidence="2 3">Jena</strain>
    </source>
</reference>
<organism evidence="2 3">
    <name type="scientific">Planoprotostelium fungivorum</name>
    <dbReference type="NCBI Taxonomy" id="1890364"/>
    <lineage>
        <taxon>Eukaryota</taxon>
        <taxon>Amoebozoa</taxon>
        <taxon>Evosea</taxon>
        <taxon>Variosea</taxon>
        <taxon>Cavosteliida</taxon>
        <taxon>Cavosteliaceae</taxon>
        <taxon>Planoprotostelium</taxon>
    </lineage>
</organism>
<evidence type="ECO:0000313" key="3">
    <source>
        <dbReference type="Proteomes" id="UP000241769"/>
    </source>
</evidence>
<sequence>MVKATFNGVVVADAAKTERVDGNHYFPPGSFDKQYYSDSNTHTTCGWKGVASYYNLNVNGKNVSDAAWYYPTPKDAAKNIAGHIAFYTNKGIKIEE</sequence>
<protein>
    <recommendedName>
        <fullName evidence="1">DUF427 domain-containing protein</fullName>
    </recommendedName>
</protein>
<dbReference type="InterPro" id="IPR007361">
    <property type="entry name" value="DUF427"/>
</dbReference>
<proteinExistence type="predicted"/>
<comment type="caution">
    <text evidence="2">The sequence shown here is derived from an EMBL/GenBank/DDBJ whole genome shotgun (WGS) entry which is preliminary data.</text>
</comment>
<dbReference type="Pfam" id="PF04248">
    <property type="entry name" value="NTP_transf_9"/>
    <property type="match status" value="1"/>
</dbReference>
<name>A0A2P6NWS3_9EUKA</name>
<feature type="domain" description="DUF427" evidence="1">
    <location>
        <begin position="2"/>
        <end position="88"/>
    </location>
</feature>
<evidence type="ECO:0000259" key="1">
    <source>
        <dbReference type="Pfam" id="PF04248"/>
    </source>
</evidence>
<keyword evidence="3" id="KW-1185">Reference proteome</keyword>
<dbReference type="InterPro" id="IPR038694">
    <property type="entry name" value="DUF427_sf"/>
</dbReference>
<dbReference type="InParanoid" id="A0A2P6NWS3"/>
<gene>
    <name evidence="2" type="ORF">PROFUN_03290</name>
</gene>